<dbReference type="EMBL" id="CP002480">
    <property type="protein sequence ID" value="ADW70457.1"/>
    <property type="molecule type" value="Genomic_DNA"/>
</dbReference>
<reference evidence="3" key="1">
    <citation type="submission" date="2011-01" db="EMBL/GenBank/DDBJ databases">
        <title>Complete sequence of chromosome of Acidobacterium sp. MP5ACTX9.</title>
        <authorList>
            <consortium name="US DOE Joint Genome Institute"/>
            <person name="Lucas S."/>
            <person name="Copeland A."/>
            <person name="Lapidus A."/>
            <person name="Cheng J.-F."/>
            <person name="Goodwin L."/>
            <person name="Pitluck S."/>
            <person name="Teshima H."/>
            <person name="Detter J.C."/>
            <person name="Han C."/>
            <person name="Tapia R."/>
            <person name="Land M."/>
            <person name="Hauser L."/>
            <person name="Kyrpides N."/>
            <person name="Ivanova N."/>
            <person name="Ovchinnikova G."/>
            <person name="Pagani I."/>
            <person name="Rawat S.R."/>
            <person name="Mannisto M."/>
            <person name="Haggblom M.M."/>
            <person name="Woyke T."/>
        </authorList>
    </citation>
    <scope>NUCLEOTIDE SEQUENCE [LARGE SCALE GENOMIC DNA]</scope>
    <source>
        <strain evidence="3">MP5ACTX9</strain>
    </source>
</reference>
<dbReference type="RefSeq" id="WP_013581768.1">
    <property type="nucleotide sequence ID" value="NC_015064.1"/>
</dbReference>
<dbReference type="AlphaFoldDB" id="E8X3F6"/>
<keyword evidence="1" id="KW-0812">Transmembrane</keyword>
<name>E8X3F6_GRATM</name>
<organism evidence="3">
    <name type="scientific">Granulicella tundricola (strain ATCC BAA-1859 / DSM 23138 / MP5ACTX9)</name>
    <dbReference type="NCBI Taxonomy" id="1198114"/>
    <lineage>
        <taxon>Bacteria</taxon>
        <taxon>Pseudomonadati</taxon>
        <taxon>Acidobacteriota</taxon>
        <taxon>Terriglobia</taxon>
        <taxon>Terriglobales</taxon>
        <taxon>Acidobacteriaceae</taxon>
        <taxon>Granulicella</taxon>
    </lineage>
</organism>
<dbReference type="KEGG" id="acm:AciX9_3452"/>
<evidence type="ECO:0000256" key="1">
    <source>
        <dbReference type="SAM" id="Phobius"/>
    </source>
</evidence>
<evidence type="ECO:0000313" key="2">
    <source>
        <dbReference type="EMBL" id="ADW70457.1"/>
    </source>
</evidence>
<accession>E8X3F6</accession>
<feature type="transmembrane region" description="Helical" evidence="1">
    <location>
        <begin position="48"/>
        <end position="68"/>
    </location>
</feature>
<sequence length="73" mass="7830">MSQRAVSSHGLFLVPKRRLECVTSEVAAKGPVLVTWTAPAPKQKTASAFYILMTALAAPLVWVGHALFTGHRG</sequence>
<dbReference type="HOGENOM" id="CLU_2699541_0_0_0"/>
<proteinExistence type="predicted"/>
<dbReference type="PaxDb" id="1198114-AciX9_3452"/>
<keyword evidence="1" id="KW-0472">Membrane</keyword>
<keyword evidence="3" id="KW-1185">Reference proteome</keyword>
<keyword evidence="1" id="KW-1133">Transmembrane helix</keyword>
<gene>
    <name evidence="2" type="ordered locus">AciX9_3452</name>
</gene>
<evidence type="ECO:0000313" key="3">
    <source>
        <dbReference type="Proteomes" id="UP000000343"/>
    </source>
</evidence>
<dbReference type="Proteomes" id="UP000000343">
    <property type="component" value="Chromosome"/>
</dbReference>
<protein>
    <submittedName>
        <fullName evidence="2">Uncharacterized protein</fullName>
    </submittedName>
</protein>